<evidence type="ECO:0000313" key="3">
    <source>
        <dbReference type="EnsemblMetazoa" id="PHUM197480-PA"/>
    </source>
</evidence>
<dbReference type="HOGENOM" id="CLU_287476_0_0_1"/>
<dbReference type="eggNOG" id="ENOG502QQIM">
    <property type="taxonomic scope" value="Eukaryota"/>
</dbReference>
<dbReference type="OrthoDB" id="5917823at2759"/>
<dbReference type="CTD" id="8240334"/>
<dbReference type="Proteomes" id="UP000009046">
    <property type="component" value="Unassembled WGS sequence"/>
</dbReference>
<gene>
    <name evidence="3" type="primary">8240334</name>
    <name evidence="2" type="ORF">Phum_PHUM197480</name>
</gene>
<feature type="compositionally biased region" description="Polar residues" evidence="1">
    <location>
        <begin position="746"/>
        <end position="781"/>
    </location>
</feature>
<evidence type="ECO:0000313" key="2">
    <source>
        <dbReference type="EMBL" id="EEB12674.1"/>
    </source>
</evidence>
<feature type="region of interest" description="Disordered" evidence="1">
    <location>
        <begin position="872"/>
        <end position="949"/>
    </location>
</feature>
<evidence type="ECO:0000313" key="4">
    <source>
        <dbReference type="Proteomes" id="UP000009046"/>
    </source>
</evidence>
<feature type="region of interest" description="Disordered" evidence="1">
    <location>
        <begin position="1"/>
        <end position="23"/>
    </location>
</feature>
<reference evidence="2" key="1">
    <citation type="submission" date="2007-04" db="EMBL/GenBank/DDBJ databases">
        <title>Annotation of Pediculus humanus corporis strain USDA.</title>
        <authorList>
            <person name="Kirkness E."/>
            <person name="Hannick L."/>
            <person name="Hass B."/>
            <person name="Bruggner R."/>
            <person name="Lawson D."/>
            <person name="Bidwell S."/>
            <person name="Joardar V."/>
            <person name="Caler E."/>
            <person name="Walenz B."/>
            <person name="Inman J."/>
            <person name="Schobel S."/>
            <person name="Galinsky K."/>
            <person name="Amedeo P."/>
            <person name="Strausberg R."/>
        </authorList>
    </citation>
    <scope>NUCLEOTIDE SEQUENCE</scope>
    <source>
        <strain evidence="2">USDA</strain>
    </source>
</reference>
<feature type="region of interest" description="Disordered" evidence="1">
    <location>
        <begin position="374"/>
        <end position="415"/>
    </location>
</feature>
<dbReference type="RefSeq" id="XP_002425412.1">
    <property type="nucleotide sequence ID" value="XM_002425367.1"/>
</dbReference>
<dbReference type="AlphaFoldDB" id="E0VH18"/>
<sequence>MESSSSDLNGWEPNCKECNPIPPCRKGRLFKTRAESNKKNVSNLKKLDKNSSELSKSTEVLHSTKSKYRDDDNRLQQSTNSDVERCGERLEKKLLRRSASQEVISTKRSLASLEFQKLRPLRDVKRQSPINANKTNITKGYLKPKENIFTSTRELERESGENDVKFKKKNYNKDEMMRKENSVPDSCVEKSHVQSHNENKKEKSERDVPSKKFYFGMEENNNEIKPVNNYLSTNNVEKTNAEHRITVVEKSKNMMNLYKSCESSQDWESSIDKFTANFHKTQIVMANGNTTSCSSSFVSDPDEDVDGGIALQLRPTLPKKQLEIPRFSPTSAWRLLSSINVVCPQAPSPGGSDDIPVLIEDRIHLPVSQQILRSNHDKSGDSGISGDASPGGCPESSSEVATTTNKPMATSSSKNLLMAWTPQQDLEEESSSDDLESPINSSKNVISQIAGAKFSPRGQLFLSRDHSFSMSLPRENKMCLYPENNDHKDRNQVDSTFGLNSLQKLKVALSASSKRNDTCDLQNDNWVLSRSVPSSLNNSHVAVARSISNPSSPEQDDDCGHQNSIKHPSYSYFADGGRMMYLPEYHSRMSPDVSNKRRTTSNMNGGFLSKSCENIMQIEMRNSRRSRTPSPVTNQDEDQDVKLKSNSNRVNQKKKKFTFQSTVRLLENKRLAEKLSREAELKENQRLSEVEAMKKVEEEFQKKRAREKANIRHQLRLFSLEEKDYSSLPPGEFEDNVRLTSDKFRTSSPQTSQNSGSKKLSTSNNRKISTSSDSNKFASSTQILSEYREPVREYRDYRHPRYNEQLQILTPENNRKSVVEHPRVVYDMPKSTAVYVSAANNSSVQNQYKDDCRNNSSSPILLHSSSDNYRKDFAHGTLPTGGGRSLNSSDSELSQSHVRSASSQLITSRRLNALHRSSSESSSRSPSPGVKGFVDGFPTPPRSRSNSPVKIDVCEKSRSLSPDRSTIRENNDNYRDVNENQLTSYKSLTDLEIKLTNNNNNNNNTDYHSTFNSHKGLTMERNLMKTCLENNKNNDDMLLRLGLPSLQPFKKREKSYRPINFNPASKLAQTVN</sequence>
<feature type="region of interest" description="Disordered" evidence="1">
    <location>
        <begin position="546"/>
        <end position="565"/>
    </location>
</feature>
<feature type="region of interest" description="Disordered" evidence="1">
    <location>
        <begin position="35"/>
        <end position="84"/>
    </location>
</feature>
<reference evidence="3" key="3">
    <citation type="submission" date="2021-02" db="UniProtKB">
        <authorList>
            <consortium name="EnsemblMetazoa"/>
        </authorList>
    </citation>
    <scope>IDENTIFICATION</scope>
    <source>
        <strain evidence="3">USDA</strain>
    </source>
</reference>
<feature type="region of interest" description="Disordered" evidence="1">
    <location>
        <begin position="846"/>
        <end position="865"/>
    </location>
</feature>
<feature type="compositionally biased region" description="Low complexity" evidence="1">
    <location>
        <begin position="856"/>
        <end position="865"/>
    </location>
</feature>
<proteinExistence type="predicted"/>
<accession>E0VH18</accession>
<feature type="region of interest" description="Disordered" evidence="1">
    <location>
        <begin position="175"/>
        <end position="208"/>
    </location>
</feature>
<evidence type="ECO:0000256" key="1">
    <source>
        <dbReference type="SAM" id="MobiDB-lite"/>
    </source>
</evidence>
<feature type="region of interest" description="Disordered" evidence="1">
    <location>
        <begin position="744"/>
        <end position="781"/>
    </location>
</feature>
<feature type="region of interest" description="Disordered" evidence="1">
    <location>
        <begin position="620"/>
        <end position="649"/>
    </location>
</feature>
<dbReference type="KEGG" id="phu:Phum_PHUM197480"/>
<name>E0VH18_PEDHC</name>
<feature type="compositionally biased region" description="Polar residues" evidence="1">
    <location>
        <begin position="897"/>
        <end position="910"/>
    </location>
</feature>
<dbReference type="InParanoid" id="E0VH18"/>
<reference evidence="2" key="2">
    <citation type="submission" date="2007-04" db="EMBL/GenBank/DDBJ databases">
        <title>The genome of the human body louse.</title>
        <authorList>
            <consortium name="The Human Body Louse Genome Consortium"/>
            <person name="Kirkness E."/>
            <person name="Walenz B."/>
            <person name="Hass B."/>
            <person name="Bruggner R."/>
            <person name="Strausberg R."/>
        </authorList>
    </citation>
    <scope>NUCLEOTIDE SEQUENCE</scope>
    <source>
        <strain evidence="2">USDA</strain>
    </source>
</reference>
<dbReference type="EnsemblMetazoa" id="PHUM197480-RA">
    <property type="protein sequence ID" value="PHUM197480-PA"/>
    <property type="gene ID" value="PHUM197480"/>
</dbReference>
<dbReference type="EMBL" id="AAZO01002288">
    <property type="status" value="NOT_ANNOTATED_CDS"/>
    <property type="molecule type" value="Genomic_DNA"/>
</dbReference>
<dbReference type="VEuPathDB" id="VectorBase:PHUM197480"/>
<keyword evidence="4" id="KW-1185">Reference proteome</keyword>
<dbReference type="EMBL" id="DS235157">
    <property type="protein sequence ID" value="EEB12674.1"/>
    <property type="molecule type" value="Genomic_DNA"/>
</dbReference>
<organism>
    <name type="scientific">Pediculus humanus subsp. corporis</name>
    <name type="common">Body louse</name>
    <dbReference type="NCBI Taxonomy" id="121224"/>
    <lineage>
        <taxon>Eukaryota</taxon>
        <taxon>Metazoa</taxon>
        <taxon>Ecdysozoa</taxon>
        <taxon>Arthropoda</taxon>
        <taxon>Hexapoda</taxon>
        <taxon>Insecta</taxon>
        <taxon>Pterygota</taxon>
        <taxon>Neoptera</taxon>
        <taxon>Paraneoptera</taxon>
        <taxon>Psocodea</taxon>
        <taxon>Troctomorpha</taxon>
        <taxon>Phthiraptera</taxon>
        <taxon>Anoplura</taxon>
        <taxon>Pediculidae</taxon>
        <taxon>Pediculus</taxon>
    </lineage>
</organism>
<protein>
    <submittedName>
        <fullName evidence="2 3">Uncharacterized protein</fullName>
    </submittedName>
</protein>
<feature type="compositionally biased region" description="Polar residues" evidence="1">
    <location>
        <begin position="395"/>
        <end position="415"/>
    </location>
</feature>
<feature type="compositionally biased region" description="Low complexity" evidence="1">
    <location>
        <begin position="919"/>
        <end position="928"/>
    </location>
</feature>
<dbReference type="GeneID" id="8240334"/>
<feature type="compositionally biased region" description="Low complexity" evidence="1">
    <location>
        <begin position="885"/>
        <end position="896"/>
    </location>
</feature>